<evidence type="ECO:0000313" key="3">
    <source>
        <dbReference type="EMBL" id="AAU15299.1"/>
    </source>
</evidence>
<dbReference type="AlphaFoldDB" id="Q630W7"/>
<dbReference type="NCBIfam" id="TIGR01444">
    <property type="entry name" value="fkbM_fam"/>
    <property type="match status" value="1"/>
</dbReference>
<dbReference type="InterPro" id="IPR052514">
    <property type="entry name" value="SAM-dependent_MTase"/>
</dbReference>
<dbReference type="Pfam" id="PF05050">
    <property type="entry name" value="Methyltransf_21"/>
    <property type="match status" value="1"/>
</dbReference>
<dbReference type="InterPro" id="IPR006342">
    <property type="entry name" value="FkbM_mtfrase"/>
</dbReference>
<reference evidence="4" key="1">
    <citation type="journal article" date="2006" name="J. Bacteriol.">
        <title>Pathogenomic sequence analysis of Bacillus cereus and Bacillus thuringiensis isolates closely related to Bacillus anthracis.</title>
        <authorList>
            <person name="Han C.S."/>
            <person name="Xie G."/>
            <person name="Challacombe J.F."/>
            <person name="Altherr M.R."/>
            <person name="Bhotika S.S."/>
            <person name="Brown N."/>
            <person name="Bruce D."/>
            <person name="Campbell C.S."/>
            <person name="Campbell M.L."/>
            <person name="Chen J."/>
            <person name="Chertkov O."/>
            <person name="Cleland C."/>
            <person name="Dimitrijevic M."/>
            <person name="Doggett N.A."/>
            <person name="Fawcett J.J."/>
            <person name="Glavina T."/>
            <person name="Goodwin L.A."/>
            <person name="Green L.D."/>
            <person name="Hill K.K."/>
            <person name="Hitchcock P."/>
            <person name="Jackson P.J."/>
            <person name="Keim P."/>
            <person name="Kewalramani A.R."/>
            <person name="Longmire J."/>
            <person name="Lucas S."/>
            <person name="Malfatti S."/>
            <person name="McMurry K."/>
            <person name="Meincke L.J."/>
            <person name="Misra M."/>
            <person name="Moseman B.L."/>
            <person name="Mundt M."/>
            <person name="Munk A.C."/>
            <person name="Okinaka R.T."/>
            <person name="Parson-Quintana B."/>
            <person name="Reilly L.P."/>
            <person name="Richardson P."/>
            <person name="Robinson D.L."/>
            <person name="Rubin E."/>
            <person name="Saunders E."/>
            <person name="Tapia R."/>
            <person name="Tesmer J.G."/>
            <person name="Thayer N."/>
            <person name="Thompson L.S."/>
            <person name="Tice H."/>
            <person name="Ticknor L.O."/>
            <person name="Wills P.L."/>
            <person name="Brettin T.S."/>
            <person name="Gilna P."/>
        </authorList>
    </citation>
    <scope>NUCLEOTIDE SEQUENCE [LARGE SCALE GENOMIC DNA]</scope>
    <source>
        <strain evidence="4">ZK / E33L</strain>
    </source>
</reference>
<dbReference type="Gene3D" id="3.40.50.150">
    <property type="entry name" value="Vaccinia Virus protein VP39"/>
    <property type="match status" value="1"/>
</dbReference>
<evidence type="ECO:0000313" key="4">
    <source>
        <dbReference type="Proteomes" id="UP000002612"/>
    </source>
</evidence>
<dbReference type="KEGG" id="bcz:BCE33L4981"/>
<feature type="coiled-coil region" evidence="1">
    <location>
        <begin position="302"/>
        <end position="399"/>
    </location>
</feature>
<dbReference type="Proteomes" id="UP000002612">
    <property type="component" value="Chromosome"/>
</dbReference>
<protein>
    <recommendedName>
        <fullName evidence="2">Methyltransferase FkbM domain-containing protein</fullName>
    </recommendedName>
</protein>
<dbReference type="SUPFAM" id="SSF53335">
    <property type="entry name" value="S-adenosyl-L-methionine-dependent methyltransferases"/>
    <property type="match status" value="1"/>
</dbReference>
<dbReference type="EMBL" id="CP000001">
    <property type="protein sequence ID" value="AAU15299.1"/>
    <property type="molecule type" value="Genomic_DNA"/>
</dbReference>
<proteinExistence type="predicted"/>
<gene>
    <name evidence="3" type="ordered locus">BCE33L4981</name>
</gene>
<sequence>MEGSMTKTLDLILKDSTIIRVMDDYIGRIIHSSQDYYEKELLEYFKEYMPTNGIVYDIGANIGNHTLYFYRTLNPKKIYSFEPAKELFETLNFNIKVNGFKNIELFNYAVGKEIGEALLNYNHKNTGASNISSDGHELVKSVALDKLKIEKPDFVKIDVEGFEYDVIQGMQKILQVSSPVLWIEIFSDNYFVVDQLLEELNYVQVDRYLDNYIYVRLTKEQGLDNIVKRFKSKPLRTFNEKIKELNTKYRKATVNIDNLKERVKVADEKYHIIDNEKNSLKEQLLLEKAEKEGIIKRVNLLERVYERKNQESMAQLEELREHLKKIEALICVKNEEIDDYLKLMVEKENKIKLLEEKNIEIQGVVKDKEKYILNLIRELEKSNEKNEKLIMQKINLEMEVQQEIINNLQILSREEESLLKLEAEFNKGNNDFMKSIKQLQKEKNKLKNDNKKISVKYEDLQMESEQILKICQKIELEREHSINNYRESEEKKEQQLLELQKEKKQLLRFVENYKIKFKEAIEKAREDRVNVLSQFEDYQNKSLKMINEEREGKENALNLLKQYEDKSKQMVEKAQREKESLMQELNIYKVKYRDISKRYLSLKNSTLGKITLKYWSMLNRIKNNK</sequence>
<feature type="coiled-coil region" evidence="1">
    <location>
        <begin position="235"/>
        <end position="276"/>
    </location>
</feature>
<dbReference type="InterPro" id="IPR029063">
    <property type="entry name" value="SAM-dependent_MTases_sf"/>
</dbReference>
<accession>Q630W7</accession>
<keyword evidence="1" id="KW-0175">Coiled coil</keyword>
<feature type="coiled-coil region" evidence="1">
    <location>
        <begin position="429"/>
        <end position="591"/>
    </location>
</feature>
<name>Q630W7_BACCZ</name>
<dbReference type="PANTHER" id="PTHR34203">
    <property type="entry name" value="METHYLTRANSFERASE, FKBM FAMILY PROTEIN"/>
    <property type="match status" value="1"/>
</dbReference>
<organism evidence="3 4">
    <name type="scientific">Bacillus cereus (strain ZK / E33L)</name>
    <dbReference type="NCBI Taxonomy" id="288681"/>
    <lineage>
        <taxon>Bacteria</taxon>
        <taxon>Bacillati</taxon>
        <taxon>Bacillota</taxon>
        <taxon>Bacilli</taxon>
        <taxon>Bacillales</taxon>
        <taxon>Bacillaceae</taxon>
        <taxon>Bacillus</taxon>
        <taxon>Bacillus cereus group</taxon>
    </lineage>
</organism>
<evidence type="ECO:0000259" key="2">
    <source>
        <dbReference type="Pfam" id="PF05050"/>
    </source>
</evidence>
<evidence type="ECO:0000256" key="1">
    <source>
        <dbReference type="SAM" id="Coils"/>
    </source>
</evidence>
<feature type="domain" description="Methyltransferase FkbM" evidence="2">
    <location>
        <begin position="57"/>
        <end position="202"/>
    </location>
</feature>
<dbReference type="PANTHER" id="PTHR34203:SF15">
    <property type="entry name" value="SLL1173 PROTEIN"/>
    <property type="match status" value="1"/>
</dbReference>